<gene>
    <name evidence="4" type="ORF">OBBRIDRAFT_793217</name>
</gene>
<reference evidence="4 5" key="1">
    <citation type="submission" date="2016-07" db="EMBL/GenBank/DDBJ databases">
        <title>Draft genome of the white-rot fungus Obba rivulosa 3A-2.</title>
        <authorList>
            <consortium name="DOE Joint Genome Institute"/>
            <person name="Miettinen O."/>
            <person name="Riley R."/>
            <person name="Acob R."/>
            <person name="Barry K."/>
            <person name="Cullen D."/>
            <person name="De Vries R."/>
            <person name="Hainaut M."/>
            <person name="Hatakka A."/>
            <person name="Henrissat B."/>
            <person name="Hilden K."/>
            <person name="Kuo R."/>
            <person name="Labutti K."/>
            <person name="Lipzen A."/>
            <person name="Makela M.R."/>
            <person name="Sandor L."/>
            <person name="Spatafora J.W."/>
            <person name="Grigoriev I.V."/>
            <person name="Hibbett D.S."/>
        </authorList>
    </citation>
    <scope>NUCLEOTIDE SEQUENCE [LARGE SCALE GENOMIC DNA]</scope>
    <source>
        <strain evidence="4 5">3A-2</strain>
    </source>
</reference>
<dbReference type="Gene3D" id="6.10.20.40">
    <property type="entry name" value="TEA/ATTS domain"/>
    <property type="match status" value="1"/>
</dbReference>
<dbReference type="InterPro" id="IPR038096">
    <property type="entry name" value="TEA/ATTS_sf"/>
</dbReference>
<proteinExistence type="inferred from homology"/>
<dbReference type="GO" id="GO:0003700">
    <property type="term" value="F:DNA-binding transcription factor activity"/>
    <property type="evidence" value="ECO:0007669"/>
    <property type="project" value="InterPro"/>
</dbReference>
<dbReference type="PROSITE" id="PS51088">
    <property type="entry name" value="TEA_2"/>
    <property type="match status" value="1"/>
</dbReference>
<protein>
    <recommendedName>
        <fullName evidence="3">TEA domain-containing protein</fullName>
    </recommendedName>
</protein>
<evidence type="ECO:0000256" key="1">
    <source>
        <dbReference type="ARBA" id="ARBA00008421"/>
    </source>
</evidence>
<dbReference type="Pfam" id="PF01285">
    <property type="entry name" value="TEA"/>
    <property type="match status" value="1"/>
</dbReference>
<organism evidence="4 5">
    <name type="scientific">Obba rivulosa</name>
    <dbReference type="NCBI Taxonomy" id="1052685"/>
    <lineage>
        <taxon>Eukaryota</taxon>
        <taxon>Fungi</taxon>
        <taxon>Dikarya</taxon>
        <taxon>Basidiomycota</taxon>
        <taxon>Agaricomycotina</taxon>
        <taxon>Agaricomycetes</taxon>
        <taxon>Polyporales</taxon>
        <taxon>Gelatoporiaceae</taxon>
        <taxon>Obba</taxon>
    </lineage>
</organism>
<feature type="DNA-binding region" description="TEA" evidence="2">
    <location>
        <begin position="46"/>
        <end position="120"/>
    </location>
</feature>
<keyword evidence="5" id="KW-1185">Reference proteome</keyword>
<evidence type="ECO:0000313" key="4">
    <source>
        <dbReference type="EMBL" id="OCH90554.1"/>
    </source>
</evidence>
<comment type="similarity">
    <text evidence="1">Belongs to the TEC1 family.</text>
</comment>
<sequence length="474" mass="51494">MSSARHFSPHVWGVPSTDGISYAVPPTSDTSCIIQTILSSRKRWKKGKGEVIWPPNLEAALMEGLTMYHHIESHMTRTSKRFPMRNKLISEHIYKATGKLRTPKQVGSRLAQLRDTKEGQCILELLSNCHSVLIPSHNSPKYYRSSTNTAAVPSANLATGSLTCNSDDMIEVPSNVVDAPPSASPSLTAAPAPLSVHMVSSPLPAYQSPGPRPLRAIDPTVTFLAQSPLAAYTRFRVLHAGQTVHQECAEFTLCASSCPEVEHTFLYRTRLVPGYWHVLCESYDPMSYIIVQEIVRTMLPSHTFLPDISTSFIPLNTEEVILSVVYQLTNGFTAQQLFPTSSVSAQGNSGDSSGSDFAESCSLGFSSDFGNLMIHPSVVFTNSIVQLQLSHSTPVLLNAGDYENILQNPLDLMPDVIEWNQASALAVSSAGPNPVQPLSLGQGDSQPDAGVGGRDFCDYLAQHYDFGVAFSAPN</sequence>
<evidence type="ECO:0000256" key="2">
    <source>
        <dbReference type="PROSITE-ProRule" id="PRU00505"/>
    </source>
</evidence>
<accession>A0A8E2AYJ2</accession>
<dbReference type="InterPro" id="IPR000818">
    <property type="entry name" value="TEA/ATTS_dom"/>
</dbReference>
<name>A0A8E2AYJ2_9APHY</name>
<dbReference type="OrthoDB" id="10006572at2759"/>
<dbReference type="AlphaFoldDB" id="A0A8E2AYJ2"/>
<evidence type="ECO:0000259" key="3">
    <source>
        <dbReference type="PROSITE" id="PS51088"/>
    </source>
</evidence>
<dbReference type="SMART" id="SM00426">
    <property type="entry name" value="TEA"/>
    <property type="match status" value="1"/>
</dbReference>
<dbReference type="EMBL" id="KV722402">
    <property type="protein sequence ID" value="OCH90554.1"/>
    <property type="molecule type" value="Genomic_DNA"/>
</dbReference>
<evidence type="ECO:0000313" key="5">
    <source>
        <dbReference type="Proteomes" id="UP000250043"/>
    </source>
</evidence>
<dbReference type="Proteomes" id="UP000250043">
    <property type="component" value="Unassembled WGS sequence"/>
</dbReference>
<feature type="domain" description="TEA" evidence="3">
    <location>
        <begin position="46"/>
        <end position="120"/>
    </location>
</feature>